<reference evidence="9 10" key="1">
    <citation type="journal article" date="2022" name="G3 (Bethesda)">
        <title>Enemy or ally: a genomic approach to elucidate the lifestyle of Phyllosticta citrichinaensis.</title>
        <authorList>
            <person name="Buijs V.A."/>
            <person name="Groenewald J.Z."/>
            <person name="Haridas S."/>
            <person name="LaButti K.M."/>
            <person name="Lipzen A."/>
            <person name="Martin F.M."/>
            <person name="Barry K."/>
            <person name="Grigoriev I.V."/>
            <person name="Crous P.W."/>
            <person name="Seidl M.F."/>
        </authorList>
    </citation>
    <scope>NUCLEOTIDE SEQUENCE [LARGE SCALE GENOMIC DNA]</scope>
    <source>
        <strain evidence="9 10">CBS 129764</strain>
    </source>
</reference>
<evidence type="ECO:0000256" key="8">
    <source>
        <dbReference type="SAM" id="MobiDB-lite"/>
    </source>
</evidence>
<proteinExistence type="inferred from homology"/>
<keyword evidence="5" id="KW-0653">Protein transport</keyword>
<comment type="caution">
    <text evidence="9">The sequence shown here is derived from an EMBL/GenBank/DDBJ whole genome shotgun (WGS) entry which is preliminary data.</text>
</comment>
<name>A0ABR1Y6D1_9PEZI</name>
<keyword evidence="10" id="KW-1185">Reference proteome</keyword>
<evidence type="ECO:0000256" key="4">
    <source>
        <dbReference type="ARBA" id="ARBA00022786"/>
    </source>
</evidence>
<dbReference type="Pfam" id="PF03987">
    <property type="entry name" value="Autophagy_act_C"/>
    <property type="match status" value="1"/>
</dbReference>
<protein>
    <recommendedName>
        <fullName evidence="2">Ubiquitin-like-conjugating enzyme ATG10</fullName>
    </recommendedName>
    <alternativeName>
        <fullName evidence="7">Autophagy-related protein 10</fullName>
    </alternativeName>
</protein>
<gene>
    <name evidence="9" type="ORF">IWX90DRAFT_15028</name>
</gene>
<keyword evidence="6" id="KW-0072">Autophagy</keyword>
<comment type="similarity">
    <text evidence="1">Belongs to the ATG10 family.</text>
</comment>
<evidence type="ECO:0000256" key="2">
    <source>
        <dbReference type="ARBA" id="ARBA00021099"/>
    </source>
</evidence>
<evidence type="ECO:0000313" key="9">
    <source>
        <dbReference type="EMBL" id="KAK8177313.1"/>
    </source>
</evidence>
<evidence type="ECO:0000256" key="6">
    <source>
        <dbReference type="ARBA" id="ARBA00023006"/>
    </source>
</evidence>
<evidence type="ECO:0000256" key="3">
    <source>
        <dbReference type="ARBA" id="ARBA00022679"/>
    </source>
</evidence>
<dbReference type="InterPro" id="IPR007135">
    <property type="entry name" value="Atg3/Atg10"/>
</dbReference>
<evidence type="ECO:0000256" key="7">
    <source>
        <dbReference type="ARBA" id="ARBA00029833"/>
    </source>
</evidence>
<accession>A0ABR1Y6D1</accession>
<evidence type="ECO:0000256" key="5">
    <source>
        <dbReference type="ARBA" id="ARBA00022927"/>
    </source>
</evidence>
<keyword evidence="3" id="KW-0808">Transferase</keyword>
<dbReference type="PANTHER" id="PTHR14957">
    <property type="entry name" value="UBIQUITIN-LIKE-CONJUGATING ENZYME ATG10"/>
    <property type="match status" value="1"/>
</dbReference>
<dbReference type="Proteomes" id="UP001456524">
    <property type="component" value="Unassembled WGS sequence"/>
</dbReference>
<evidence type="ECO:0000256" key="1">
    <source>
        <dbReference type="ARBA" id="ARBA00005696"/>
    </source>
</evidence>
<keyword evidence="4" id="KW-0833">Ubl conjugation pathway</keyword>
<organism evidence="9 10">
    <name type="scientific">Phyllosticta citrichinensis</name>
    <dbReference type="NCBI Taxonomy" id="1130410"/>
    <lineage>
        <taxon>Eukaryota</taxon>
        <taxon>Fungi</taxon>
        <taxon>Dikarya</taxon>
        <taxon>Ascomycota</taxon>
        <taxon>Pezizomycotina</taxon>
        <taxon>Dothideomycetes</taxon>
        <taxon>Dothideomycetes incertae sedis</taxon>
        <taxon>Botryosphaeriales</taxon>
        <taxon>Phyllostictaceae</taxon>
        <taxon>Phyllosticta</taxon>
    </lineage>
</organism>
<keyword evidence="5" id="KW-0813">Transport</keyword>
<sequence length="212" mass="23255">MSMVTFPHLSPDVFAEACRQLADCFNHHGQFQHAWHSVNLTTDQEGQLGLQIVRRIESPLHTTENAPALSSDPDDSDEDALPYRPSNPQAKVEYSIYPSPSYRVPVLYIGIQDFDGSATTSIDRMGDLLIPPHFKSEMEKVGIIGAVSMTNHPVTDMAVFFVHPCNTAEALKAAASTSNPSPLEYLQLWFGVVGACVGLDFPLALASQRRSL</sequence>
<dbReference type="PANTHER" id="PTHR14957:SF1">
    <property type="entry name" value="UBIQUITIN-LIKE-CONJUGATING ENZYME ATG10"/>
    <property type="match status" value="1"/>
</dbReference>
<evidence type="ECO:0000313" key="10">
    <source>
        <dbReference type="Proteomes" id="UP001456524"/>
    </source>
</evidence>
<feature type="region of interest" description="Disordered" evidence="8">
    <location>
        <begin position="61"/>
        <end position="86"/>
    </location>
</feature>
<dbReference type="Gene3D" id="3.30.1460.50">
    <property type="match status" value="1"/>
</dbReference>
<dbReference type="EMBL" id="JBBWUH010000001">
    <property type="protein sequence ID" value="KAK8177313.1"/>
    <property type="molecule type" value="Genomic_DNA"/>
</dbReference>